<gene>
    <name evidence="1" type="ORF">SDC9_99768</name>
</gene>
<comment type="caution">
    <text evidence="1">The sequence shown here is derived from an EMBL/GenBank/DDBJ whole genome shotgun (WGS) entry which is preliminary data.</text>
</comment>
<evidence type="ECO:0000313" key="1">
    <source>
        <dbReference type="EMBL" id="MPM53004.1"/>
    </source>
</evidence>
<reference evidence="1" key="1">
    <citation type="submission" date="2019-08" db="EMBL/GenBank/DDBJ databases">
        <authorList>
            <person name="Kucharzyk K."/>
            <person name="Murdoch R.W."/>
            <person name="Higgins S."/>
            <person name="Loffler F."/>
        </authorList>
    </citation>
    <scope>NUCLEOTIDE SEQUENCE</scope>
</reference>
<proteinExistence type="predicted"/>
<dbReference type="EMBL" id="VSSQ01014128">
    <property type="protein sequence ID" value="MPM53004.1"/>
    <property type="molecule type" value="Genomic_DNA"/>
</dbReference>
<sequence>MFLECGKVLFGKQQRAHDEDQVLCLLISEIPRELVLQLAAELGKPCCPEINAALLNFLKVGRVEFTCITSQYGQ</sequence>
<protein>
    <submittedName>
        <fullName evidence="1">Uncharacterized protein</fullName>
    </submittedName>
</protein>
<dbReference type="AlphaFoldDB" id="A0A645ATV3"/>
<organism evidence="1">
    <name type="scientific">bioreactor metagenome</name>
    <dbReference type="NCBI Taxonomy" id="1076179"/>
    <lineage>
        <taxon>unclassified sequences</taxon>
        <taxon>metagenomes</taxon>
        <taxon>ecological metagenomes</taxon>
    </lineage>
</organism>
<accession>A0A645ATV3</accession>
<name>A0A645ATV3_9ZZZZ</name>